<reference evidence="4" key="2">
    <citation type="journal article" date="2018" name="BMC Genomics">
        <title>A manually annotated Actinidia chinensis var. chinensis (kiwifruit) genome highlights the challenges associated with draft genomes and gene prediction in plants.</title>
        <authorList>
            <person name="Pilkington S.M."/>
            <person name="Crowhurst R."/>
            <person name="Hilario E."/>
            <person name="Nardozza S."/>
            <person name="Fraser L."/>
            <person name="Peng Y."/>
            <person name="Gunaseelan K."/>
            <person name="Simpson R."/>
            <person name="Tahir J."/>
            <person name="Deroles S.C."/>
            <person name="Templeton K."/>
            <person name="Luo Z."/>
            <person name="Davy M."/>
            <person name="Cheng C."/>
            <person name="McNeilage M."/>
            <person name="Scaglione D."/>
            <person name="Liu Y."/>
            <person name="Zhang Q."/>
            <person name="Datson P."/>
            <person name="De Silva N."/>
            <person name="Gardiner S.E."/>
            <person name="Bassett H."/>
            <person name="Chagne D."/>
            <person name="McCallum J."/>
            <person name="Dzierzon H."/>
            <person name="Deng C."/>
            <person name="Wang Y.Y."/>
            <person name="Barron L."/>
            <person name="Manako K."/>
            <person name="Bowen J."/>
            <person name="Foster T.M."/>
            <person name="Erridge Z.A."/>
            <person name="Tiffin H."/>
            <person name="Waite C.N."/>
            <person name="Davies K.M."/>
            <person name="Grierson E.P."/>
            <person name="Laing W.A."/>
            <person name="Kirk R."/>
            <person name="Chen X."/>
            <person name="Wood M."/>
            <person name="Montefiori M."/>
            <person name="Brummell D.A."/>
            <person name="Schwinn K.E."/>
            <person name="Catanach A."/>
            <person name="Fullerton C."/>
            <person name="Li D."/>
            <person name="Meiyalaghan S."/>
            <person name="Nieuwenhuizen N."/>
            <person name="Read N."/>
            <person name="Prakash R."/>
            <person name="Hunter D."/>
            <person name="Zhang H."/>
            <person name="McKenzie M."/>
            <person name="Knabel M."/>
            <person name="Harris A."/>
            <person name="Allan A.C."/>
            <person name="Gleave A."/>
            <person name="Chen A."/>
            <person name="Janssen B.J."/>
            <person name="Plunkett B."/>
            <person name="Ampomah-Dwamena C."/>
            <person name="Voogd C."/>
            <person name="Leif D."/>
            <person name="Lafferty D."/>
            <person name="Souleyre E.J.F."/>
            <person name="Varkonyi-Gasic E."/>
            <person name="Gambi F."/>
            <person name="Hanley J."/>
            <person name="Yao J.L."/>
            <person name="Cheung J."/>
            <person name="David K.M."/>
            <person name="Warren B."/>
            <person name="Marsh K."/>
            <person name="Snowden K.C."/>
            <person name="Lin-Wang K."/>
            <person name="Brian L."/>
            <person name="Martinez-Sanchez M."/>
            <person name="Wang M."/>
            <person name="Ileperuma N."/>
            <person name="Macnee N."/>
            <person name="Campin R."/>
            <person name="McAtee P."/>
            <person name="Drummond R.S.M."/>
            <person name="Espley R.V."/>
            <person name="Ireland H.S."/>
            <person name="Wu R."/>
            <person name="Atkinson R.G."/>
            <person name="Karunairetnam S."/>
            <person name="Bulley S."/>
            <person name="Chunkath S."/>
            <person name="Hanley Z."/>
            <person name="Storey R."/>
            <person name="Thrimawithana A.H."/>
            <person name="Thomson S."/>
            <person name="David C."/>
            <person name="Testolin R."/>
            <person name="Huang H."/>
            <person name="Hellens R.P."/>
            <person name="Schaffer R.J."/>
        </authorList>
    </citation>
    <scope>NUCLEOTIDE SEQUENCE [LARGE SCALE GENOMIC DNA]</scope>
    <source>
        <strain evidence="4">cv. Red5</strain>
    </source>
</reference>
<dbReference type="InParanoid" id="A0A2R6PQU2"/>
<dbReference type="AlphaFoldDB" id="A0A2R6PQU2"/>
<organism evidence="3 4">
    <name type="scientific">Actinidia chinensis var. chinensis</name>
    <name type="common">Chinese soft-hair kiwi</name>
    <dbReference type="NCBI Taxonomy" id="1590841"/>
    <lineage>
        <taxon>Eukaryota</taxon>
        <taxon>Viridiplantae</taxon>
        <taxon>Streptophyta</taxon>
        <taxon>Embryophyta</taxon>
        <taxon>Tracheophyta</taxon>
        <taxon>Spermatophyta</taxon>
        <taxon>Magnoliopsida</taxon>
        <taxon>eudicotyledons</taxon>
        <taxon>Gunneridae</taxon>
        <taxon>Pentapetalae</taxon>
        <taxon>asterids</taxon>
        <taxon>Ericales</taxon>
        <taxon>Actinidiaceae</taxon>
        <taxon>Actinidia</taxon>
    </lineage>
</organism>
<sequence length="123" mass="14267">MVPEKTDDERWSQQPEQPSPSRVLPLQGKANRRIRLSRLKHHHKFHFKPVEARARNNSYSIEEFVCPNSEQPPNCLLGLLSKQRVNRPSTFVVFVVLTFLVLFVSMLGVPWQVKRAIIHACLL</sequence>
<keyword evidence="2" id="KW-1133">Transmembrane helix</keyword>
<keyword evidence="2" id="KW-0812">Transmembrane</keyword>
<evidence type="ECO:0000313" key="4">
    <source>
        <dbReference type="Proteomes" id="UP000241394"/>
    </source>
</evidence>
<keyword evidence="2" id="KW-0472">Membrane</keyword>
<reference evidence="3 4" key="1">
    <citation type="submission" date="2017-07" db="EMBL/GenBank/DDBJ databases">
        <title>An improved, manually edited Actinidia chinensis var. chinensis (kiwifruit) genome highlights the challenges associated with draft genomes and gene prediction in plants.</title>
        <authorList>
            <person name="Pilkington S."/>
            <person name="Crowhurst R."/>
            <person name="Hilario E."/>
            <person name="Nardozza S."/>
            <person name="Fraser L."/>
            <person name="Peng Y."/>
            <person name="Gunaseelan K."/>
            <person name="Simpson R."/>
            <person name="Tahir J."/>
            <person name="Deroles S."/>
            <person name="Templeton K."/>
            <person name="Luo Z."/>
            <person name="Davy M."/>
            <person name="Cheng C."/>
            <person name="Mcneilage M."/>
            <person name="Scaglione D."/>
            <person name="Liu Y."/>
            <person name="Zhang Q."/>
            <person name="Datson P."/>
            <person name="De Silva N."/>
            <person name="Gardiner S."/>
            <person name="Bassett H."/>
            <person name="Chagne D."/>
            <person name="Mccallum J."/>
            <person name="Dzierzon H."/>
            <person name="Deng C."/>
            <person name="Wang Y.-Y."/>
            <person name="Barron N."/>
            <person name="Manako K."/>
            <person name="Bowen J."/>
            <person name="Foster T."/>
            <person name="Erridge Z."/>
            <person name="Tiffin H."/>
            <person name="Waite C."/>
            <person name="Davies K."/>
            <person name="Grierson E."/>
            <person name="Laing W."/>
            <person name="Kirk R."/>
            <person name="Chen X."/>
            <person name="Wood M."/>
            <person name="Montefiori M."/>
            <person name="Brummell D."/>
            <person name="Schwinn K."/>
            <person name="Catanach A."/>
            <person name="Fullerton C."/>
            <person name="Li D."/>
            <person name="Meiyalaghan S."/>
            <person name="Nieuwenhuizen N."/>
            <person name="Read N."/>
            <person name="Prakash R."/>
            <person name="Hunter D."/>
            <person name="Zhang H."/>
            <person name="Mckenzie M."/>
            <person name="Knabel M."/>
            <person name="Harris A."/>
            <person name="Allan A."/>
            <person name="Chen A."/>
            <person name="Janssen B."/>
            <person name="Plunkett B."/>
            <person name="Dwamena C."/>
            <person name="Voogd C."/>
            <person name="Leif D."/>
            <person name="Lafferty D."/>
            <person name="Souleyre E."/>
            <person name="Varkonyi-Gasic E."/>
            <person name="Gambi F."/>
            <person name="Hanley J."/>
            <person name="Yao J.-L."/>
            <person name="Cheung J."/>
            <person name="David K."/>
            <person name="Warren B."/>
            <person name="Marsh K."/>
            <person name="Snowden K."/>
            <person name="Lin-Wang K."/>
            <person name="Brian L."/>
            <person name="Martinez-Sanchez M."/>
            <person name="Wang M."/>
            <person name="Ileperuma N."/>
            <person name="Macnee N."/>
            <person name="Campin R."/>
            <person name="Mcatee P."/>
            <person name="Drummond R."/>
            <person name="Espley R."/>
            <person name="Ireland H."/>
            <person name="Wu R."/>
            <person name="Atkinson R."/>
            <person name="Karunairetnam S."/>
            <person name="Bulley S."/>
            <person name="Chunkath S."/>
            <person name="Hanley Z."/>
            <person name="Storey R."/>
            <person name="Thrimawithana A."/>
            <person name="Thomson S."/>
            <person name="David C."/>
            <person name="Testolin R."/>
        </authorList>
    </citation>
    <scope>NUCLEOTIDE SEQUENCE [LARGE SCALE GENOMIC DNA]</scope>
    <source>
        <strain evidence="4">cv. Red5</strain>
        <tissue evidence="3">Young leaf</tissue>
    </source>
</reference>
<evidence type="ECO:0000256" key="1">
    <source>
        <dbReference type="SAM" id="MobiDB-lite"/>
    </source>
</evidence>
<evidence type="ECO:0000256" key="2">
    <source>
        <dbReference type="SAM" id="Phobius"/>
    </source>
</evidence>
<evidence type="ECO:0000313" key="3">
    <source>
        <dbReference type="EMBL" id="PSR95441.1"/>
    </source>
</evidence>
<feature type="region of interest" description="Disordered" evidence="1">
    <location>
        <begin position="1"/>
        <end position="24"/>
    </location>
</feature>
<feature type="transmembrane region" description="Helical" evidence="2">
    <location>
        <begin position="91"/>
        <end position="111"/>
    </location>
</feature>
<feature type="compositionally biased region" description="Basic and acidic residues" evidence="1">
    <location>
        <begin position="1"/>
        <end position="11"/>
    </location>
</feature>
<dbReference type="Gramene" id="PSR95441">
    <property type="protein sequence ID" value="PSR95441"/>
    <property type="gene ID" value="CEY00_Acc26198"/>
</dbReference>
<gene>
    <name evidence="3" type="ORF">CEY00_Acc26198</name>
</gene>
<dbReference type="Proteomes" id="UP000241394">
    <property type="component" value="Chromosome LG23"/>
</dbReference>
<keyword evidence="4" id="KW-1185">Reference proteome</keyword>
<protein>
    <submittedName>
        <fullName evidence="3">Lid2 complex component jmj3 like</fullName>
    </submittedName>
</protein>
<proteinExistence type="predicted"/>
<accession>A0A2R6PQU2</accession>
<comment type="caution">
    <text evidence="3">The sequence shown here is derived from an EMBL/GenBank/DDBJ whole genome shotgun (WGS) entry which is preliminary data.</text>
</comment>
<name>A0A2R6PQU2_ACTCC</name>
<dbReference type="EMBL" id="NKQK01000023">
    <property type="protein sequence ID" value="PSR95441.1"/>
    <property type="molecule type" value="Genomic_DNA"/>
</dbReference>